<keyword evidence="1" id="KW-0479">Metal-binding</keyword>
<feature type="compositionally biased region" description="Basic and acidic residues" evidence="2">
    <location>
        <begin position="111"/>
        <end position="123"/>
    </location>
</feature>
<keyword evidence="4" id="KW-1185">Reference proteome</keyword>
<dbReference type="InterPro" id="IPR038638">
    <property type="entry name" value="RbpA_sf"/>
</dbReference>
<dbReference type="InterPro" id="IPR025182">
    <property type="entry name" value="RNApol-bd_RbpA"/>
</dbReference>
<name>A0ABU2H0Z6_9ACTN</name>
<comment type="cofactor">
    <cofactor evidence="1">
        <name>Zn(2+)</name>
        <dbReference type="ChEBI" id="CHEBI:29105"/>
    </cofactor>
    <text evidence="1">Bind 1 Zn(2+) per subunit.</text>
</comment>
<organism evidence="3 4">
    <name type="scientific">Lipingzhangella rawalii</name>
    <dbReference type="NCBI Taxonomy" id="2055835"/>
    <lineage>
        <taxon>Bacteria</taxon>
        <taxon>Bacillati</taxon>
        <taxon>Actinomycetota</taxon>
        <taxon>Actinomycetes</taxon>
        <taxon>Streptosporangiales</taxon>
        <taxon>Nocardiopsidaceae</taxon>
        <taxon>Lipingzhangella</taxon>
    </lineage>
</organism>
<keyword evidence="1" id="KW-0805">Transcription regulation</keyword>
<evidence type="ECO:0000256" key="2">
    <source>
        <dbReference type="SAM" id="MobiDB-lite"/>
    </source>
</evidence>
<gene>
    <name evidence="1" type="primary">rbpA</name>
    <name evidence="3" type="ORF">RIF23_01545</name>
</gene>
<feature type="binding site" evidence="1">
    <location>
        <position position="59"/>
    </location>
    <ligand>
        <name>Zn(2+)</name>
        <dbReference type="ChEBI" id="CHEBI:29105"/>
    </ligand>
</feature>
<feature type="region of interest" description="Disordered" evidence="2">
    <location>
        <begin position="111"/>
        <end position="131"/>
    </location>
</feature>
<dbReference type="EMBL" id="JAVLVT010000001">
    <property type="protein sequence ID" value="MDS1268972.1"/>
    <property type="molecule type" value="Genomic_DNA"/>
</dbReference>
<feature type="binding site" evidence="1">
    <location>
        <position position="34"/>
    </location>
    <ligand>
        <name>Zn(2+)</name>
        <dbReference type="ChEBI" id="CHEBI:29105"/>
    </ligand>
</feature>
<dbReference type="Gene3D" id="2.20.28.270">
    <property type="entry name" value="RNA polymerase-binding protein A"/>
    <property type="match status" value="1"/>
</dbReference>
<dbReference type="Pfam" id="PF13397">
    <property type="entry name" value="RbpA"/>
    <property type="match status" value="1"/>
</dbReference>
<dbReference type="HAMAP" id="MF_01483">
    <property type="entry name" value="RbpA"/>
    <property type="match status" value="1"/>
</dbReference>
<sequence length="131" mass="14980">MAERALRGTRLGATSYENDRNTDLAPRQEVTYDCPQGHRFSVTFATEADVPTNWECRFCGDTALMVDGDRPEEKQAKPARTHWDMLLERRSVEDLEEVLAERLELLRSQRSKEQEYLEAKAEEDSASAQAS</sequence>
<evidence type="ECO:0000313" key="3">
    <source>
        <dbReference type="EMBL" id="MDS1268972.1"/>
    </source>
</evidence>
<feature type="binding site" evidence="1">
    <location>
        <position position="56"/>
    </location>
    <ligand>
        <name>Zn(2+)</name>
        <dbReference type="ChEBI" id="CHEBI:29105"/>
    </ligand>
</feature>
<comment type="similarity">
    <text evidence="1">Belongs to the RNA polymerase-binding protein RbpA family.</text>
</comment>
<comment type="caution">
    <text evidence="3">The sequence shown here is derived from an EMBL/GenBank/DDBJ whole genome shotgun (WGS) entry which is preliminary data.</text>
</comment>
<comment type="subunit">
    <text evidence="1">Forms a complex with the RNAP catalytic core and with free principal sigma factors.</text>
</comment>
<accession>A0ABU2H0Z6</accession>
<evidence type="ECO:0000313" key="4">
    <source>
        <dbReference type="Proteomes" id="UP001250214"/>
    </source>
</evidence>
<feature type="region of interest" description="Disordered" evidence="2">
    <location>
        <begin position="1"/>
        <end position="23"/>
    </location>
</feature>
<dbReference type="RefSeq" id="WP_310910480.1">
    <property type="nucleotide sequence ID" value="NZ_JAVLVT010000001.1"/>
</dbReference>
<comment type="function">
    <text evidence="1">Binds to RNA polymerase (RNAP), stimulating transcription from principal, but not alternative sigma factor promoters.</text>
</comment>
<feature type="binding site" evidence="1">
    <location>
        <position position="38"/>
    </location>
    <ligand>
        <name>Zn(2+)</name>
        <dbReference type="ChEBI" id="CHEBI:29105"/>
    </ligand>
</feature>
<dbReference type="Proteomes" id="UP001250214">
    <property type="component" value="Unassembled WGS sequence"/>
</dbReference>
<proteinExistence type="inferred from homology"/>
<keyword evidence="1" id="KW-0862">Zinc</keyword>
<protein>
    <recommendedName>
        <fullName evidence="1">RNA polymerase-binding protein RbpA</fullName>
    </recommendedName>
</protein>
<keyword evidence="1" id="KW-0804">Transcription</keyword>
<reference evidence="4" key="1">
    <citation type="submission" date="2023-07" db="EMBL/GenBank/DDBJ databases">
        <title>Novel species in the genus Lipingzhangella isolated from Sambhar Salt Lake.</title>
        <authorList>
            <person name="Jiya N."/>
            <person name="Kajale S."/>
            <person name="Sharma A."/>
        </authorList>
    </citation>
    <scope>NUCLEOTIDE SEQUENCE [LARGE SCALE GENOMIC DNA]</scope>
    <source>
        <strain evidence="4">LS1_29</strain>
    </source>
</reference>
<evidence type="ECO:0000256" key="1">
    <source>
        <dbReference type="HAMAP-Rule" id="MF_01483"/>
    </source>
</evidence>